<feature type="compositionally biased region" description="Basic and acidic residues" evidence="1">
    <location>
        <begin position="296"/>
        <end position="307"/>
    </location>
</feature>
<gene>
    <name evidence="3" type="ORF">PROFUN_02969</name>
</gene>
<feature type="region of interest" description="Disordered" evidence="1">
    <location>
        <begin position="525"/>
        <end position="547"/>
    </location>
</feature>
<evidence type="ECO:0000256" key="1">
    <source>
        <dbReference type="SAM" id="MobiDB-lite"/>
    </source>
</evidence>
<feature type="region of interest" description="Disordered" evidence="1">
    <location>
        <begin position="296"/>
        <end position="392"/>
    </location>
</feature>
<dbReference type="InterPro" id="IPR007714">
    <property type="entry name" value="CFA20_dom"/>
</dbReference>
<dbReference type="EMBL" id="MDYQ01000009">
    <property type="protein sequence ID" value="PRP88558.1"/>
    <property type="molecule type" value="Genomic_DNA"/>
</dbReference>
<feature type="region of interest" description="Disordered" evidence="1">
    <location>
        <begin position="436"/>
        <end position="459"/>
    </location>
</feature>
<comment type="caution">
    <text evidence="3">The sequence shown here is derived from an EMBL/GenBank/DDBJ whole genome shotgun (WGS) entry which is preliminary data.</text>
</comment>
<dbReference type="PANTHER" id="PTHR12458">
    <property type="entry name" value="ORF PROTEIN"/>
    <property type="match status" value="1"/>
</dbReference>
<organism evidence="3 4">
    <name type="scientific">Planoprotostelium fungivorum</name>
    <dbReference type="NCBI Taxonomy" id="1890364"/>
    <lineage>
        <taxon>Eukaryota</taxon>
        <taxon>Amoebozoa</taxon>
        <taxon>Evosea</taxon>
        <taxon>Variosea</taxon>
        <taxon>Cavosteliida</taxon>
        <taxon>Cavosteliaceae</taxon>
        <taxon>Planoprotostelium</taxon>
    </lineage>
</organism>
<keyword evidence="4" id="KW-1185">Reference proteome</keyword>
<dbReference type="AlphaFoldDB" id="A0A2P6NXD3"/>
<dbReference type="Proteomes" id="UP000241769">
    <property type="component" value="Unassembled WGS sequence"/>
</dbReference>
<feature type="compositionally biased region" description="Acidic residues" evidence="1">
    <location>
        <begin position="596"/>
        <end position="605"/>
    </location>
</feature>
<reference evidence="3 4" key="1">
    <citation type="journal article" date="2018" name="Genome Biol. Evol.">
        <title>Multiple Roots of Fruiting Body Formation in Amoebozoa.</title>
        <authorList>
            <person name="Hillmann F."/>
            <person name="Forbes G."/>
            <person name="Novohradska S."/>
            <person name="Ferling I."/>
            <person name="Riege K."/>
            <person name="Groth M."/>
            <person name="Westermann M."/>
            <person name="Marz M."/>
            <person name="Spaller T."/>
            <person name="Winckler T."/>
            <person name="Schaap P."/>
            <person name="Glockner G."/>
        </authorList>
    </citation>
    <scope>NUCLEOTIDE SEQUENCE [LARGE SCALE GENOMIC DNA]</scope>
    <source>
        <strain evidence="3 4">Jena</strain>
    </source>
</reference>
<protein>
    <recommendedName>
        <fullName evidence="2">CFA20 domain-containing protein</fullName>
    </recommendedName>
</protein>
<dbReference type="Pfam" id="PF05018">
    <property type="entry name" value="CFA20_dom"/>
    <property type="match status" value="1"/>
</dbReference>
<sequence length="775" mass="85864">MICVLNLVTQQHVSLRTPTSTYASIQPFGNFDVDKGLPSPTTETTESSGTVGDSFFTRAKSSYPPASLSLPRAGMSGFQGGPSLEIFSTQGKNPVEHWKVPSVGVKKDFDKNLKGYVYLCEGNGYMQYPKDEKKLASLTHPILVLQVLLSRQPFSVELSLCDKSNNKRRIHLSTVFTESSSTPLHAKVPLGLAVVGEWINLSIDMDDLVQYYFKDQFFRNLEMVVLRQNFQLRRAFTLKSHAPDTTDDYQNLGVQPPPSRGEMPKTAAPPVGIYFCNQHFNSLKLEAAIRDVRDLTPRSGGDTEGKPKVLSSTIAGDDGPMHIAFGRRAPLPGDRPLTTGTPPMTAGGVSRPVTKRGASIAPSPSPGTPTLPKKKITAPLRSSSGKITPQPDVLDLSVNGSIQSASSVKNFITPSKIAPRLTVEVNMNPTLDADYTRYSPGFGKQGSTDDESEEEEDVHYEEESNVTFSSVVLKSSEEKSNRFMKNYDSVSDSMISFSAPPRDFARLEDEIAMVPVRTMSIEREYYSHESRPRTPSRTPSPRISKSMLKSTEKDFDIDEVLSRAPERRSFKGVEISLEDPLYRGRAVGKMGRRDIEDDWSEDSEQETTYLPPEEDDYTGPTVYRTTNAGWQTNVYISSGQQIAEQNVVSSADDSVSTLFHVFPRSICGCDTLYAFEVEGRREPKTKTNNNRTPALYTTLTLSSQGHELKSTVIGRQIGKFFLRIGVNFQRKPDASGGSSIAESMVSASSLSRRVPDGEPYRLERLICCLLHRERF</sequence>
<dbReference type="InterPro" id="IPR040441">
    <property type="entry name" value="CFA20/CFAP20DC"/>
</dbReference>
<dbReference type="InParanoid" id="A0A2P6NXD3"/>
<feature type="region of interest" description="Disordered" evidence="1">
    <location>
        <begin position="596"/>
        <end position="619"/>
    </location>
</feature>
<proteinExistence type="predicted"/>
<feature type="compositionally biased region" description="Low complexity" evidence="1">
    <location>
        <begin position="533"/>
        <end position="544"/>
    </location>
</feature>
<dbReference type="STRING" id="1890364.A0A2P6NXD3"/>
<evidence type="ECO:0000313" key="3">
    <source>
        <dbReference type="EMBL" id="PRP88558.1"/>
    </source>
</evidence>
<evidence type="ECO:0000259" key="2">
    <source>
        <dbReference type="Pfam" id="PF05018"/>
    </source>
</evidence>
<dbReference type="OrthoDB" id="10261083at2759"/>
<name>A0A2P6NXD3_9EUKA</name>
<feature type="domain" description="CFA20" evidence="2">
    <location>
        <begin position="82"/>
        <end position="241"/>
    </location>
</feature>
<feature type="compositionally biased region" description="Acidic residues" evidence="1">
    <location>
        <begin position="448"/>
        <end position="459"/>
    </location>
</feature>
<accession>A0A2P6NXD3</accession>
<evidence type="ECO:0000313" key="4">
    <source>
        <dbReference type="Proteomes" id="UP000241769"/>
    </source>
</evidence>